<dbReference type="PANTHER" id="PTHR14140">
    <property type="entry name" value="E3 UBIQUITIN-PROTEIN LIGASE UHRF-RELATED"/>
    <property type="match status" value="1"/>
</dbReference>
<dbReference type="RefSeq" id="XP_022257467.1">
    <property type="nucleotide sequence ID" value="XM_022401759.1"/>
</dbReference>
<evidence type="ECO:0000256" key="1">
    <source>
        <dbReference type="ARBA" id="ARBA00023242"/>
    </source>
</evidence>
<dbReference type="GeneID" id="106473293"/>
<evidence type="ECO:0000313" key="6">
    <source>
        <dbReference type="RefSeq" id="XP_022257467.1"/>
    </source>
</evidence>
<evidence type="ECO:0000256" key="3">
    <source>
        <dbReference type="SAM" id="MobiDB-lite"/>
    </source>
</evidence>
<gene>
    <name evidence="6" type="primary">LOC106473293</name>
</gene>
<organism evidence="5 6">
    <name type="scientific">Limulus polyphemus</name>
    <name type="common">Atlantic horseshoe crab</name>
    <dbReference type="NCBI Taxonomy" id="6850"/>
    <lineage>
        <taxon>Eukaryota</taxon>
        <taxon>Metazoa</taxon>
        <taxon>Ecdysozoa</taxon>
        <taxon>Arthropoda</taxon>
        <taxon>Chelicerata</taxon>
        <taxon>Merostomata</taxon>
        <taxon>Xiphosura</taxon>
        <taxon>Limulidae</taxon>
        <taxon>Limulus</taxon>
    </lineage>
</organism>
<proteinExistence type="predicted"/>
<dbReference type="InterPro" id="IPR045134">
    <property type="entry name" value="UHRF1/2-like"/>
</dbReference>
<dbReference type="InterPro" id="IPR003105">
    <property type="entry name" value="SRA_YDG"/>
</dbReference>
<feature type="domain" description="YDG" evidence="4">
    <location>
        <begin position="1"/>
        <end position="22"/>
    </location>
</feature>
<feature type="region of interest" description="Disordered" evidence="3">
    <location>
        <begin position="58"/>
        <end position="89"/>
    </location>
</feature>
<dbReference type="PROSITE" id="PS51015">
    <property type="entry name" value="YDG"/>
    <property type="match status" value="1"/>
</dbReference>
<evidence type="ECO:0000313" key="5">
    <source>
        <dbReference type="Proteomes" id="UP000694941"/>
    </source>
</evidence>
<protein>
    <submittedName>
        <fullName evidence="6">E3 ubiquitin-protein ligase UHRF1-like</fullName>
    </submittedName>
</protein>
<keyword evidence="5" id="KW-1185">Reference proteome</keyword>
<sequence length="127" mass="14679">VVKYWAEKGKSGFLVWRYLLRRDDPAPAPWTKAGKLRIKELGLKMQYPEGYLEVMAEKEKSEQNGKKGKGKRSQDGEPDLNPKKKKKSAVFQIPDDINKLIKEDKLNQKLWNECKAVVNEGQQPYSM</sequence>
<dbReference type="InterPro" id="IPR036987">
    <property type="entry name" value="SRA-YDG_sf"/>
</dbReference>
<evidence type="ECO:0000259" key="4">
    <source>
        <dbReference type="PROSITE" id="PS51015"/>
    </source>
</evidence>
<feature type="non-terminal residue" evidence="6">
    <location>
        <position position="1"/>
    </location>
</feature>
<name>A0ABM1TNL1_LIMPO</name>
<dbReference type="Gene3D" id="2.30.280.10">
    <property type="entry name" value="SRA-YDG"/>
    <property type="match status" value="1"/>
</dbReference>
<keyword evidence="1 2" id="KW-0539">Nucleus</keyword>
<comment type="subcellular location">
    <subcellularLocation>
        <location evidence="2">Nucleus</location>
    </subcellularLocation>
</comment>
<accession>A0ABM1TNL1</accession>
<reference evidence="6" key="1">
    <citation type="submission" date="2025-08" db="UniProtKB">
        <authorList>
            <consortium name="RefSeq"/>
        </authorList>
    </citation>
    <scope>IDENTIFICATION</scope>
    <source>
        <tissue evidence="6">Muscle</tissue>
    </source>
</reference>
<dbReference type="InterPro" id="IPR015947">
    <property type="entry name" value="PUA-like_sf"/>
</dbReference>
<dbReference type="SUPFAM" id="SSF88697">
    <property type="entry name" value="PUA domain-like"/>
    <property type="match status" value="1"/>
</dbReference>
<evidence type="ECO:0000256" key="2">
    <source>
        <dbReference type="PROSITE-ProRule" id="PRU00358"/>
    </source>
</evidence>
<dbReference type="Proteomes" id="UP000694941">
    <property type="component" value="Unplaced"/>
</dbReference>
<dbReference type="PANTHER" id="PTHR14140:SF45">
    <property type="entry name" value="RING-TYPE E3 UBIQUITIN TRANSFERASE"/>
    <property type="match status" value="1"/>
</dbReference>